<comment type="similarity">
    <text evidence="3">Belongs to the ScpA family.</text>
</comment>
<dbReference type="PATRIC" id="fig|1423724.4.peg.1091"/>
<keyword evidence="5" id="KW-1185">Reference proteome</keyword>
<organism evidence="4 5">
    <name type="scientific">Ligilactobacillus apodemi DSM 16634 = JCM 16172</name>
    <dbReference type="NCBI Taxonomy" id="1423724"/>
    <lineage>
        <taxon>Bacteria</taxon>
        <taxon>Bacillati</taxon>
        <taxon>Bacillota</taxon>
        <taxon>Bacilli</taxon>
        <taxon>Lactobacillales</taxon>
        <taxon>Lactobacillaceae</taxon>
        <taxon>Ligilactobacillus</taxon>
    </lineage>
</organism>
<evidence type="ECO:0000313" key="4">
    <source>
        <dbReference type="EMBL" id="KRL83788.1"/>
    </source>
</evidence>
<keyword evidence="1 3" id="KW-0159">Chromosome partition</keyword>
<evidence type="ECO:0000256" key="2">
    <source>
        <dbReference type="ARBA" id="ARBA00044777"/>
    </source>
</evidence>
<dbReference type="PANTHER" id="PTHR33969">
    <property type="entry name" value="SEGREGATION AND CONDENSATION PROTEIN A"/>
    <property type="match status" value="1"/>
</dbReference>
<dbReference type="InterPro" id="IPR003768">
    <property type="entry name" value="ScpA"/>
</dbReference>
<dbReference type="STRING" id="1423724.FC32_GL001049"/>
<comment type="subcellular location">
    <subcellularLocation>
        <location evidence="3">Cytoplasm</location>
    </subcellularLocation>
    <text evidence="3">Associated with two foci at the outer edges of the nucleoid region in young cells, and at four foci within both cell halves in older cells.</text>
</comment>
<dbReference type="InterPro" id="IPR023093">
    <property type="entry name" value="ScpA-like_C"/>
</dbReference>
<dbReference type="Gene3D" id="6.10.250.2410">
    <property type="match status" value="1"/>
</dbReference>
<comment type="function">
    <text evidence="3">Participates in chromosomal partition during cell division. May act via the formation of a condensin-like complex containing Smc and ScpB that pull DNA away from mid-cell into both cell halves.</text>
</comment>
<name>A0A0R1TQR6_9LACO</name>
<dbReference type="GO" id="GO:0006260">
    <property type="term" value="P:DNA replication"/>
    <property type="evidence" value="ECO:0007669"/>
    <property type="project" value="UniProtKB-UniRule"/>
</dbReference>
<accession>A0A0R1TQR6</accession>
<dbReference type="GO" id="GO:0051301">
    <property type="term" value="P:cell division"/>
    <property type="evidence" value="ECO:0007669"/>
    <property type="project" value="UniProtKB-KW"/>
</dbReference>
<dbReference type="Gene3D" id="1.10.10.580">
    <property type="entry name" value="Structural maintenance of chromosome 1. Chain E"/>
    <property type="match status" value="1"/>
</dbReference>
<keyword evidence="3" id="KW-0963">Cytoplasm</keyword>
<evidence type="ECO:0000256" key="3">
    <source>
        <dbReference type="HAMAP-Rule" id="MF_01805"/>
    </source>
</evidence>
<keyword evidence="3" id="KW-0132">Cell division</keyword>
<dbReference type="GO" id="GO:0005737">
    <property type="term" value="C:cytoplasm"/>
    <property type="evidence" value="ECO:0007669"/>
    <property type="project" value="UniProtKB-SubCell"/>
</dbReference>
<dbReference type="AlphaFoldDB" id="A0A0R1TQR6"/>
<comment type="caution">
    <text evidence="4">The sequence shown here is derived from an EMBL/GenBank/DDBJ whole genome shotgun (WGS) entry which is preliminary data.</text>
</comment>
<dbReference type="HAMAP" id="MF_01805">
    <property type="entry name" value="ScpA"/>
    <property type="match status" value="1"/>
</dbReference>
<proteinExistence type="inferred from homology"/>
<protein>
    <recommendedName>
        <fullName evidence="2 3">Segregation and condensation protein A</fullName>
    </recommendedName>
</protein>
<evidence type="ECO:0000313" key="5">
    <source>
        <dbReference type="Proteomes" id="UP000051324"/>
    </source>
</evidence>
<evidence type="ECO:0000256" key="1">
    <source>
        <dbReference type="ARBA" id="ARBA00022829"/>
    </source>
</evidence>
<sequence>MMENKLSPTNELLFKVPAFEGPLDLLLHLIKKNQMDIYDIPMAEITTQYIEYLHQLKELQLDVAGEYLVTASMLVNIKSKMLLPNEQATNETVEESEDPRDELVQQLILHQTFQEAAQNMRGYADERMKLYPREPALLPEDAKLGKLDPDGADLAQLQKAFARLLAKRKVERPVVRKIQPERYFLKDQINYLEKLVFNAKRPIEFSEIFAPEAELELVVTTFLALLELVKQGAIKATQSENLGPIELVSGELNAIKSSQN</sequence>
<keyword evidence="3" id="KW-0131">Cell cycle</keyword>
<dbReference type="eggNOG" id="COG1354">
    <property type="taxonomic scope" value="Bacteria"/>
</dbReference>
<dbReference type="PANTHER" id="PTHR33969:SF2">
    <property type="entry name" value="SEGREGATION AND CONDENSATION PROTEIN A"/>
    <property type="match status" value="1"/>
</dbReference>
<gene>
    <name evidence="3" type="primary">scpA</name>
    <name evidence="4" type="ORF">FC32_GL001049</name>
</gene>
<dbReference type="GO" id="GO:0007059">
    <property type="term" value="P:chromosome segregation"/>
    <property type="evidence" value="ECO:0007669"/>
    <property type="project" value="UniProtKB-UniRule"/>
</dbReference>
<dbReference type="Proteomes" id="UP000051324">
    <property type="component" value="Unassembled WGS sequence"/>
</dbReference>
<reference evidence="4 5" key="1">
    <citation type="journal article" date="2015" name="Genome Announc.">
        <title>Expanding the biotechnology potential of lactobacilli through comparative genomics of 213 strains and associated genera.</title>
        <authorList>
            <person name="Sun Z."/>
            <person name="Harris H.M."/>
            <person name="McCann A."/>
            <person name="Guo C."/>
            <person name="Argimon S."/>
            <person name="Zhang W."/>
            <person name="Yang X."/>
            <person name="Jeffery I.B."/>
            <person name="Cooney J.C."/>
            <person name="Kagawa T.F."/>
            <person name="Liu W."/>
            <person name="Song Y."/>
            <person name="Salvetti E."/>
            <person name="Wrobel A."/>
            <person name="Rasinkangas P."/>
            <person name="Parkhill J."/>
            <person name="Rea M.C."/>
            <person name="O'Sullivan O."/>
            <person name="Ritari J."/>
            <person name="Douillard F.P."/>
            <person name="Paul Ross R."/>
            <person name="Yang R."/>
            <person name="Briner A.E."/>
            <person name="Felis G.E."/>
            <person name="de Vos W.M."/>
            <person name="Barrangou R."/>
            <person name="Klaenhammer T.R."/>
            <person name="Caufield P.W."/>
            <person name="Cui Y."/>
            <person name="Zhang H."/>
            <person name="O'Toole P.W."/>
        </authorList>
    </citation>
    <scope>NUCLEOTIDE SEQUENCE [LARGE SCALE GENOMIC DNA]</scope>
    <source>
        <strain evidence="4 5">DSM 16634</strain>
    </source>
</reference>
<dbReference type="EMBL" id="AZFT01000053">
    <property type="protein sequence ID" value="KRL83788.1"/>
    <property type="molecule type" value="Genomic_DNA"/>
</dbReference>
<comment type="subunit">
    <text evidence="3">Component of a cohesin-like complex composed of ScpA, ScpB and the Smc homodimer, in which ScpA and ScpB bind to the head domain of Smc. The presence of the three proteins is required for the association of the complex with DNA.</text>
</comment>
<dbReference type="Pfam" id="PF02616">
    <property type="entry name" value="SMC_ScpA"/>
    <property type="match status" value="1"/>
</dbReference>